<keyword evidence="5" id="KW-0539">Nucleus</keyword>
<dbReference type="NCBIfam" id="NF007129">
    <property type="entry name" value="PRK09570.1"/>
    <property type="match status" value="1"/>
</dbReference>
<evidence type="ECO:0000259" key="8">
    <source>
        <dbReference type="Pfam" id="PF01191"/>
    </source>
</evidence>
<comment type="similarity">
    <text evidence="6">Belongs to the archaeal Rpo5/eukaryotic RPB5 RNA polymerase subunit family.</text>
</comment>
<dbReference type="FunFam" id="3.90.940.20:FF:000001">
    <property type="entry name" value="DNA-directed RNA polymerases I, II, and III subunit RPABC1"/>
    <property type="match status" value="1"/>
</dbReference>
<dbReference type="SUPFAM" id="SSF53036">
    <property type="entry name" value="Eukaryotic RPB5 N-terminal domain"/>
    <property type="match status" value="1"/>
</dbReference>
<dbReference type="EMBL" id="CAJNOJ010000203">
    <property type="protein sequence ID" value="CAF1284983.1"/>
    <property type="molecule type" value="Genomic_DNA"/>
</dbReference>
<dbReference type="PANTHER" id="PTHR10535:SF0">
    <property type="entry name" value="DNA-DIRECTED RNA POLYMERASES I, II, AND III SUBUNIT RPABC1"/>
    <property type="match status" value="1"/>
</dbReference>
<dbReference type="GO" id="GO:0005666">
    <property type="term" value="C:RNA polymerase III complex"/>
    <property type="evidence" value="ECO:0007669"/>
    <property type="project" value="TreeGrafter"/>
</dbReference>
<dbReference type="GO" id="GO:0003677">
    <property type="term" value="F:DNA binding"/>
    <property type="evidence" value="ECO:0007669"/>
    <property type="project" value="InterPro"/>
</dbReference>
<dbReference type="InterPro" id="IPR020608">
    <property type="entry name" value="RNA_pol_subH/Rpb5_CS"/>
</dbReference>
<comment type="caution">
    <text evidence="10">The sequence shown here is derived from an EMBL/GenBank/DDBJ whole genome shotgun (WGS) entry which is preliminary data.</text>
</comment>
<evidence type="ECO:0000256" key="4">
    <source>
        <dbReference type="ARBA" id="ARBA00023163"/>
    </source>
</evidence>
<name>A0A815CMW5_ADIRI</name>
<evidence type="ECO:0000256" key="7">
    <source>
        <dbReference type="ARBA" id="ARBA00032836"/>
    </source>
</evidence>
<dbReference type="InterPro" id="IPR036710">
    <property type="entry name" value="RNA_pol_Rpb5_N_sf"/>
</dbReference>
<dbReference type="GO" id="GO:0003899">
    <property type="term" value="F:DNA-directed RNA polymerase activity"/>
    <property type="evidence" value="ECO:0007669"/>
    <property type="project" value="InterPro"/>
</dbReference>
<evidence type="ECO:0000313" key="10">
    <source>
        <dbReference type="EMBL" id="CAF1284983.1"/>
    </source>
</evidence>
<gene>
    <name evidence="10" type="ORF">EDS130_LOCUS29767</name>
</gene>
<dbReference type="Gene3D" id="3.90.940.20">
    <property type="entry name" value="RPB5-like RNA polymerase subunit"/>
    <property type="match status" value="1"/>
</dbReference>
<evidence type="ECO:0000256" key="1">
    <source>
        <dbReference type="ARBA" id="ARBA00004123"/>
    </source>
</evidence>
<dbReference type="SUPFAM" id="SSF55287">
    <property type="entry name" value="RPB5-like RNA polymerase subunit"/>
    <property type="match status" value="1"/>
</dbReference>
<dbReference type="InterPro" id="IPR035913">
    <property type="entry name" value="RPB5-like_sf"/>
</dbReference>
<dbReference type="HAMAP" id="MF_00025">
    <property type="entry name" value="RNApol_Rpo5_RPB5"/>
    <property type="match status" value="1"/>
</dbReference>
<evidence type="ECO:0000256" key="6">
    <source>
        <dbReference type="ARBA" id="ARBA00025765"/>
    </source>
</evidence>
<dbReference type="GO" id="GO:0006366">
    <property type="term" value="P:transcription by RNA polymerase II"/>
    <property type="evidence" value="ECO:0007669"/>
    <property type="project" value="TreeGrafter"/>
</dbReference>
<sequence>MDDEAETYKLWRIRKTVLQIPITNMCHDRGYLVSQDELDQTLDQFKAVFGDKPSENKPARSQLIVMVAHNDDPTDTMIVQFPDQPKIGVDRIKDYFKKMQEESIPHSILVVQIGLTPSARDLINELQNKSFSFQVFLESELLINITEHNLVPKHVILTPEEKQELLARYRLKESQLPRIQYGDPVARYFGLKRGQVVRITRTSETAGRYITYRLVT</sequence>
<dbReference type="PROSITE" id="PS01110">
    <property type="entry name" value="RNA_POL_H_23KD"/>
    <property type="match status" value="1"/>
</dbReference>
<protein>
    <recommendedName>
        <fullName evidence="2">DNA-directed RNA polymerases I, II, and III subunit RPABC1</fullName>
    </recommendedName>
    <alternativeName>
        <fullName evidence="7">RPB5 homolog</fullName>
    </alternativeName>
</protein>
<accession>A0A815CMW5</accession>
<evidence type="ECO:0000313" key="11">
    <source>
        <dbReference type="Proteomes" id="UP000663852"/>
    </source>
</evidence>
<reference evidence="10" key="1">
    <citation type="submission" date="2021-02" db="EMBL/GenBank/DDBJ databases">
        <authorList>
            <person name="Nowell W R."/>
        </authorList>
    </citation>
    <scope>NUCLEOTIDE SEQUENCE</scope>
</reference>
<dbReference type="Pfam" id="PF01191">
    <property type="entry name" value="RNA_pol_Rpb5_C"/>
    <property type="match status" value="1"/>
</dbReference>
<dbReference type="Proteomes" id="UP000663852">
    <property type="component" value="Unassembled WGS sequence"/>
</dbReference>
<dbReference type="InterPro" id="IPR005571">
    <property type="entry name" value="RNA_pol_Rpb5_N"/>
</dbReference>
<keyword evidence="3" id="KW-0240">DNA-directed RNA polymerase</keyword>
<feature type="domain" description="RNA polymerase Rpb5 N-terminal" evidence="9">
    <location>
        <begin position="4"/>
        <end position="99"/>
    </location>
</feature>
<proteinExistence type="inferred from homology"/>
<dbReference type="OrthoDB" id="248779at2759"/>
<feature type="domain" description="RNA polymerase subunit H/Rpb5 C-terminal" evidence="8">
    <location>
        <begin position="143"/>
        <end position="215"/>
    </location>
</feature>
<evidence type="ECO:0000259" key="9">
    <source>
        <dbReference type="Pfam" id="PF03871"/>
    </source>
</evidence>
<evidence type="ECO:0000256" key="5">
    <source>
        <dbReference type="ARBA" id="ARBA00023242"/>
    </source>
</evidence>
<dbReference type="FunFam" id="3.40.1340.10:FF:000001">
    <property type="entry name" value="DNA-directed RNA polymerases I, II, and III subunit RPABC1"/>
    <property type="match status" value="1"/>
</dbReference>
<dbReference type="InterPro" id="IPR014381">
    <property type="entry name" value="Arch_Rpo5/euc_Rpb5"/>
</dbReference>
<evidence type="ECO:0000256" key="3">
    <source>
        <dbReference type="ARBA" id="ARBA00022478"/>
    </source>
</evidence>
<dbReference type="Gene3D" id="3.40.1340.10">
    <property type="entry name" value="RNA polymerase, Rpb5, N-terminal domain"/>
    <property type="match status" value="1"/>
</dbReference>
<evidence type="ECO:0000256" key="2">
    <source>
        <dbReference type="ARBA" id="ARBA00020809"/>
    </source>
</evidence>
<dbReference type="InterPro" id="IPR000783">
    <property type="entry name" value="RNA_pol_subH/Rpb5_C"/>
</dbReference>
<dbReference type="GO" id="GO:0006362">
    <property type="term" value="P:transcription elongation by RNA polymerase I"/>
    <property type="evidence" value="ECO:0007669"/>
    <property type="project" value="TreeGrafter"/>
</dbReference>
<dbReference type="AlphaFoldDB" id="A0A815CMW5"/>
<dbReference type="GO" id="GO:0042797">
    <property type="term" value="P:tRNA transcription by RNA polymerase III"/>
    <property type="evidence" value="ECO:0007669"/>
    <property type="project" value="TreeGrafter"/>
</dbReference>
<dbReference type="PANTHER" id="PTHR10535">
    <property type="entry name" value="DNA-DIRECTED RNA POLYMERASES I, II, AND III SUBUNIT RPABC1"/>
    <property type="match status" value="1"/>
</dbReference>
<organism evidence="10 11">
    <name type="scientific">Adineta ricciae</name>
    <name type="common">Rotifer</name>
    <dbReference type="NCBI Taxonomy" id="249248"/>
    <lineage>
        <taxon>Eukaryota</taxon>
        <taxon>Metazoa</taxon>
        <taxon>Spiralia</taxon>
        <taxon>Gnathifera</taxon>
        <taxon>Rotifera</taxon>
        <taxon>Eurotatoria</taxon>
        <taxon>Bdelloidea</taxon>
        <taxon>Adinetida</taxon>
        <taxon>Adinetidae</taxon>
        <taxon>Adineta</taxon>
    </lineage>
</organism>
<dbReference type="Pfam" id="PF03871">
    <property type="entry name" value="RNA_pol_Rpb5_N"/>
    <property type="match status" value="1"/>
</dbReference>
<dbReference type="GO" id="GO:0005665">
    <property type="term" value="C:RNA polymerase II, core complex"/>
    <property type="evidence" value="ECO:0007669"/>
    <property type="project" value="TreeGrafter"/>
</dbReference>
<comment type="subcellular location">
    <subcellularLocation>
        <location evidence="1">Nucleus</location>
    </subcellularLocation>
</comment>
<dbReference type="PIRSF" id="PIRSF000747">
    <property type="entry name" value="RPB5"/>
    <property type="match status" value="1"/>
</dbReference>
<dbReference type="GO" id="GO:0005736">
    <property type="term" value="C:RNA polymerase I complex"/>
    <property type="evidence" value="ECO:0007669"/>
    <property type="project" value="TreeGrafter"/>
</dbReference>
<keyword evidence="4" id="KW-0804">Transcription</keyword>